<keyword evidence="6" id="KW-0804">Transcription</keyword>
<dbReference type="Gene3D" id="1.10.10.10">
    <property type="entry name" value="Winged helix-like DNA-binding domain superfamily/Winged helix DNA-binding domain"/>
    <property type="match status" value="1"/>
</dbReference>
<keyword evidence="7" id="KW-0479">Metal-binding</keyword>
<keyword evidence="4" id="KW-0805">Transcription regulation</keyword>
<evidence type="ECO:0000256" key="5">
    <source>
        <dbReference type="ARBA" id="ARBA00023125"/>
    </source>
</evidence>
<evidence type="ECO:0000313" key="8">
    <source>
        <dbReference type="EMBL" id="ADH62293.1"/>
    </source>
</evidence>
<dbReference type="CDD" id="cd07153">
    <property type="entry name" value="Fur_like"/>
    <property type="match status" value="1"/>
</dbReference>
<dbReference type="GO" id="GO:1900376">
    <property type="term" value="P:regulation of secondary metabolite biosynthetic process"/>
    <property type="evidence" value="ECO:0007669"/>
    <property type="project" value="TreeGrafter"/>
</dbReference>
<dbReference type="OrthoDB" id="8659436at2"/>
<dbReference type="InterPro" id="IPR036390">
    <property type="entry name" value="WH_DNA-bd_sf"/>
</dbReference>
<dbReference type="RefSeq" id="WP_013156900.1">
    <property type="nucleotide sequence ID" value="NC_014212.1"/>
</dbReference>
<dbReference type="SUPFAM" id="SSF46785">
    <property type="entry name" value="Winged helix' DNA-binding domain"/>
    <property type="match status" value="1"/>
</dbReference>
<dbReference type="eggNOG" id="COG0735">
    <property type="taxonomic scope" value="Bacteria"/>
</dbReference>
<keyword evidence="3 7" id="KW-0862">Zinc</keyword>
<evidence type="ECO:0000256" key="3">
    <source>
        <dbReference type="ARBA" id="ARBA00022833"/>
    </source>
</evidence>
<dbReference type="InterPro" id="IPR043135">
    <property type="entry name" value="Fur_C"/>
</dbReference>
<keyword evidence="2" id="KW-0678">Repressor</keyword>
<sequence>MAIQRLTRQRKAVLEVVKQAHNHPDAAWVYQEVRKIVPNISLGTVYRTLDTLVEEGHLIPLTRAGEATRYDANTDGHLHMICEQCGEIIDLDTQIPDVLSEVRSRFPHLEIKSASLEYHGLCEHCRGHLES</sequence>
<evidence type="ECO:0000256" key="2">
    <source>
        <dbReference type="ARBA" id="ARBA00022491"/>
    </source>
</evidence>
<feature type="binding site" evidence="7">
    <location>
        <position position="85"/>
    </location>
    <ligand>
        <name>Zn(2+)</name>
        <dbReference type="ChEBI" id="CHEBI:29105"/>
    </ligand>
</feature>
<dbReference type="GO" id="GO:0000976">
    <property type="term" value="F:transcription cis-regulatory region binding"/>
    <property type="evidence" value="ECO:0007669"/>
    <property type="project" value="TreeGrafter"/>
</dbReference>
<dbReference type="PANTHER" id="PTHR33202:SF7">
    <property type="entry name" value="FERRIC UPTAKE REGULATION PROTEIN"/>
    <property type="match status" value="1"/>
</dbReference>
<feature type="binding site" evidence="7">
    <location>
        <position position="82"/>
    </location>
    <ligand>
        <name>Zn(2+)</name>
        <dbReference type="ChEBI" id="CHEBI:29105"/>
    </ligand>
</feature>
<dbReference type="InterPro" id="IPR036388">
    <property type="entry name" value="WH-like_DNA-bd_sf"/>
</dbReference>
<organism evidence="8 9">
    <name type="scientific">Allomeiothermus silvanus (strain ATCC 700542 / DSM 9946 / NBRC 106475 / NCIMB 13440 / VI-R2)</name>
    <name type="common">Thermus silvanus</name>
    <dbReference type="NCBI Taxonomy" id="526227"/>
    <lineage>
        <taxon>Bacteria</taxon>
        <taxon>Thermotogati</taxon>
        <taxon>Deinococcota</taxon>
        <taxon>Deinococci</taxon>
        <taxon>Thermales</taxon>
        <taxon>Thermaceae</taxon>
        <taxon>Allomeiothermus</taxon>
    </lineage>
</organism>
<evidence type="ECO:0000256" key="6">
    <source>
        <dbReference type="ARBA" id="ARBA00023163"/>
    </source>
</evidence>
<dbReference type="EMBL" id="CP002042">
    <property type="protein sequence ID" value="ADH62293.1"/>
    <property type="molecule type" value="Genomic_DNA"/>
</dbReference>
<evidence type="ECO:0000256" key="4">
    <source>
        <dbReference type="ARBA" id="ARBA00023015"/>
    </source>
</evidence>
<dbReference type="GO" id="GO:0003700">
    <property type="term" value="F:DNA-binding transcription factor activity"/>
    <property type="evidence" value="ECO:0007669"/>
    <property type="project" value="InterPro"/>
</dbReference>
<dbReference type="HOGENOM" id="CLU_096072_4_2_0"/>
<dbReference type="STRING" id="526227.Mesil_0352"/>
<protein>
    <submittedName>
        <fullName evidence="8">Ferric uptake regulator, Fur family</fullName>
    </submittedName>
</protein>
<dbReference type="Gene3D" id="3.30.1490.190">
    <property type="match status" value="1"/>
</dbReference>
<keyword evidence="9" id="KW-1185">Reference proteome</keyword>
<comment type="similarity">
    <text evidence="1">Belongs to the Fur family.</text>
</comment>
<evidence type="ECO:0000256" key="7">
    <source>
        <dbReference type="PIRSR" id="PIRSR602481-1"/>
    </source>
</evidence>
<feature type="binding site" evidence="7">
    <location>
        <position position="122"/>
    </location>
    <ligand>
        <name>Zn(2+)</name>
        <dbReference type="ChEBI" id="CHEBI:29105"/>
    </ligand>
</feature>
<name>D7BI19_ALLS1</name>
<keyword evidence="5" id="KW-0238">DNA-binding</keyword>
<dbReference type="GO" id="GO:0045892">
    <property type="term" value="P:negative regulation of DNA-templated transcription"/>
    <property type="evidence" value="ECO:0007669"/>
    <property type="project" value="TreeGrafter"/>
</dbReference>
<dbReference type="Pfam" id="PF01475">
    <property type="entry name" value="FUR"/>
    <property type="match status" value="1"/>
</dbReference>
<dbReference type="Proteomes" id="UP000001916">
    <property type="component" value="Chromosome"/>
</dbReference>
<dbReference type="GO" id="GO:0008270">
    <property type="term" value="F:zinc ion binding"/>
    <property type="evidence" value="ECO:0007669"/>
    <property type="project" value="TreeGrafter"/>
</dbReference>
<accession>D7BI19</accession>
<dbReference type="AlphaFoldDB" id="D7BI19"/>
<evidence type="ECO:0000256" key="1">
    <source>
        <dbReference type="ARBA" id="ARBA00007957"/>
    </source>
</evidence>
<comment type="cofactor">
    <cofactor evidence="7">
        <name>Zn(2+)</name>
        <dbReference type="ChEBI" id="CHEBI:29105"/>
    </cofactor>
    <text evidence="7">Binds 1 zinc ion per subunit.</text>
</comment>
<dbReference type="InterPro" id="IPR002481">
    <property type="entry name" value="FUR"/>
</dbReference>
<dbReference type="NCBIfam" id="NF047406">
    <property type="entry name" value="TransRegPerRTherm"/>
    <property type="match status" value="1"/>
</dbReference>
<gene>
    <name evidence="8" type="ordered locus">Mesil_0352</name>
</gene>
<reference evidence="8 9" key="1">
    <citation type="journal article" date="2010" name="Stand. Genomic Sci.">
        <title>Complete genome sequence of Meiothermus silvanus type strain (VI-R2).</title>
        <authorList>
            <person name="Sikorski J."/>
            <person name="Tindall B.J."/>
            <person name="Lowry S."/>
            <person name="Lucas S."/>
            <person name="Nolan M."/>
            <person name="Copeland A."/>
            <person name="Glavina Del Rio T."/>
            <person name="Tice H."/>
            <person name="Cheng J.F."/>
            <person name="Han C."/>
            <person name="Pitluck S."/>
            <person name="Liolios K."/>
            <person name="Ivanova N."/>
            <person name="Mavromatis K."/>
            <person name="Mikhailova N."/>
            <person name="Pati A."/>
            <person name="Goodwin L."/>
            <person name="Chen A."/>
            <person name="Palaniappan K."/>
            <person name="Land M."/>
            <person name="Hauser L."/>
            <person name="Chang Y.J."/>
            <person name="Jeffries C.D."/>
            <person name="Rohde M."/>
            <person name="Goker M."/>
            <person name="Woyke T."/>
            <person name="Bristow J."/>
            <person name="Eisen J.A."/>
            <person name="Markowitz V."/>
            <person name="Hugenholtz P."/>
            <person name="Kyrpides N.C."/>
            <person name="Klenk H.P."/>
            <person name="Lapidus A."/>
        </authorList>
    </citation>
    <scope>NUCLEOTIDE SEQUENCE [LARGE SCALE GENOMIC DNA]</scope>
    <source>
        <strain evidence="9">ATCC 700542 / DSM 9946 / VI-R2</strain>
    </source>
</reference>
<dbReference type="KEGG" id="msv:Mesil_0352"/>
<evidence type="ECO:0000313" key="9">
    <source>
        <dbReference type="Proteomes" id="UP000001916"/>
    </source>
</evidence>
<feature type="binding site" evidence="7">
    <location>
        <position position="125"/>
    </location>
    <ligand>
        <name>Zn(2+)</name>
        <dbReference type="ChEBI" id="CHEBI:29105"/>
    </ligand>
</feature>
<dbReference type="PANTHER" id="PTHR33202">
    <property type="entry name" value="ZINC UPTAKE REGULATION PROTEIN"/>
    <property type="match status" value="1"/>
</dbReference>
<proteinExistence type="inferred from homology"/>